<organism evidence="1 2">
    <name type="scientific">Raoultella planticola</name>
    <name type="common">Klebsiella planticola</name>
    <dbReference type="NCBI Taxonomy" id="575"/>
    <lineage>
        <taxon>Bacteria</taxon>
        <taxon>Pseudomonadati</taxon>
        <taxon>Pseudomonadota</taxon>
        <taxon>Gammaproteobacteria</taxon>
        <taxon>Enterobacterales</taxon>
        <taxon>Enterobacteriaceae</taxon>
        <taxon>Klebsiella/Raoultella group</taxon>
        <taxon>Raoultella</taxon>
    </lineage>
</organism>
<dbReference type="Proteomes" id="UP000345637">
    <property type="component" value="Unassembled WGS sequence"/>
</dbReference>
<dbReference type="EMBL" id="CAADJE010000037">
    <property type="protein sequence ID" value="VFS89918.1"/>
    <property type="molecule type" value="Genomic_DNA"/>
</dbReference>
<evidence type="ECO:0000313" key="2">
    <source>
        <dbReference type="Proteomes" id="UP000345637"/>
    </source>
</evidence>
<sequence length="48" mass="5314">MVVSRFGQVALDKVLNTGLFDFDNAAQAPGWLKELRGETYAGNRGVWD</sequence>
<dbReference type="AlphaFoldDB" id="A0A485CYS6"/>
<accession>A0A485CYS6</accession>
<reference evidence="1 2" key="1">
    <citation type="submission" date="2019-03" db="EMBL/GenBank/DDBJ databases">
        <authorList>
            <consortium name="Pathogen Informatics"/>
        </authorList>
    </citation>
    <scope>NUCLEOTIDE SEQUENCE [LARGE SCALE GENOMIC DNA]</scope>
    <source>
        <strain evidence="1 2">NCTC12998</strain>
    </source>
</reference>
<evidence type="ECO:0000313" key="1">
    <source>
        <dbReference type="EMBL" id="VFS89918.1"/>
    </source>
</evidence>
<name>A0A485CYS6_RAOPL</name>
<protein>
    <submittedName>
        <fullName evidence="1">Uncharacterized protein</fullName>
    </submittedName>
</protein>
<proteinExistence type="predicted"/>
<gene>
    <name evidence="1" type="ORF">NCTC12998_06807</name>
</gene>